<dbReference type="PROSITE" id="PS50944">
    <property type="entry name" value="HTH_DTXR"/>
    <property type="match status" value="1"/>
</dbReference>
<dbReference type="InterPro" id="IPR007167">
    <property type="entry name" value="Fe-transptr_FeoA-like"/>
</dbReference>
<evidence type="ECO:0000313" key="16">
    <source>
        <dbReference type="Proteomes" id="UP000251889"/>
    </source>
</evidence>
<dbReference type="Pfam" id="PF04023">
    <property type="entry name" value="FeoA"/>
    <property type="match status" value="1"/>
</dbReference>
<dbReference type="GO" id="GO:0046914">
    <property type="term" value="F:transition metal ion binding"/>
    <property type="evidence" value="ECO:0007669"/>
    <property type="project" value="InterPro"/>
</dbReference>
<dbReference type="SMART" id="SM00899">
    <property type="entry name" value="FeoA"/>
    <property type="match status" value="1"/>
</dbReference>
<dbReference type="InterPro" id="IPR036390">
    <property type="entry name" value="WH_DNA-bd_sf"/>
</dbReference>
<evidence type="ECO:0000256" key="13">
    <source>
        <dbReference type="ARBA" id="ARBA00032593"/>
    </source>
</evidence>
<evidence type="ECO:0000256" key="9">
    <source>
        <dbReference type="ARBA" id="ARBA00023159"/>
    </source>
</evidence>
<dbReference type="SMART" id="SM00529">
    <property type="entry name" value="HTH_DTXR"/>
    <property type="match status" value="1"/>
</dbReference>
<dbReference type="Gene3D" id="1.10.60.10">
    <property type="entry name" value="Iron dependent repressor, metal binding and dimerisation domain"/>
    <property type="match status" value="1"/>
</dbReference>
<name>A0A364XUR3_9BACT</name>
<dbReference type="Pfam" id="PF01325">
    <property type="entry name" value="Fe_dep_repress"/>
    <property type="match status" value="1"/>
</dbReference>
<dbReference type="Gene3D" id="1.10.10.10">
    <property type="entry name" value="Winged helix-like DNA-binding domain superfamily/Winged helix DNA-binding domain"/>
    <property type="match status" value="1"/>
</dbReference>
<evidence type="ECO:0000256" key="12">
    <source>
        <dbReference type="ARBA" id="ARBA00025185"/>
    </source>
</evidence>
<keyword evidence="11" id="KW-0464">Manganese</keyword>
<dbReference type="InterPro" id="IPR050536">
    <property type="entry name" value="DtxR_MntR_Metal-Reg"/>
</dbReference>
<dbReference type="InterPro" id="IPR001367">
    <property type="entry name" value="Fe_dep_repressor"/>
</dbReference>
<evidence type="ECO:0000256" key="2">
    <source>
        <dbReference type="ARBA" id="ARBA00007871"/>
    </source>
</evidence>
<dbReference type="Proteomes" id="UP000251889">
    <property type="component" value="Unassembled WGS sequence"/>
</dbReference>
<dbReference type="InterPro" id="IPR022687">
    <property type="entry name" value="HTH_DTXR"/>
</dbReference>
<evidence type="ECO:0000256" key="6">
    <source>
        <dbReference type="ARBA" id="ARBA00022491"/>
    </source>
</evidence>
<evidence type="ECO:0000256" key="1">
    <source>
        <dbReference type="ARBA" id="ARBA00004496"/>
    </source>
</evidence>
<dbReference type="InterPro" id="IPR038157">
    <property type="entry name" value="FeoA_core_dom"/>
</dbReference>
<evidence type="ECO:0000256" key="4">
    <source>
        <dbReference type="ARBA" id="ARBA00022386"/>
    </source>
</evidence>
<comment type="function">
    <text evidence="12">In the presence of manganese, represses expression of mntH and mntS. Up-regulates expression of mntP.</text>
</comment>
<dbReference type="SUPFAM" id="SSF47979">
    <property type="entry name" value="Iron-dependent repressor protein, dimerization domain"/>
    <property type="match status" value="1"/>
</dbReference>
<sequence length="217" mass="24310">MGSLTEENYIKSIYSLSLEAGEVTVSELAKKLNVKLPTVNSMIKKLAAKKVVSYAPYQGIKMTEKGKKEALSIIRKHRLAELFLVKVMGLGWEEVHDIAEQLEHVESERFYNRIDEMLGKPKVDPHGEPIPDVNGKIHSKNRLAVSQMKEGTSGKISAVSNDEKSFLDHLNAKGIQIGDLITLKKRESFDGSVLIITKAKKETMLTHQVAERIWVES</sequence>
<dbReference type="InterPro" id="IPR022689">
    <property type="entry name" value="Iron_dep_repressor"/>
</dbReference>
<dbReference type="PANTHER" id="PTHR33238">
    <property type="entry name" value="IRON (METAL) DEPENDENT REPRESSOR, DTXR FAMILY"/>
    <property type="match status" value="1"/>
</dbReference>
<dbReference type="GO" id="GO:0003677">
    <property type="term" value="F:DNA binding"/>
    <property type="evidence" value="ECO:0007669"/>
    <property type="project" value="UniProtKB-KW"/>
</dbReference>
<dbReference type="Gene3D" id="2.30.30.90">
    <property type="match status" value="1"/>
</dbReference>
<dbReference type="GO" id="GO:0003700">
    <property type="term" value="F:DNA-binding transcription factor activity"/>
    <property type="evidence" value="ECO:0007669"/>
    <property type="project" value="InterPro"/>
</dbReference>
<dbReference type="SUPFAM" id="SSF46785">
    <property type="entry name" value="Winged helix' DNA-binding domain"/>
    <property type="match status" value="1"/>
</dbReference>
<keyword evidence="10" id="KW-0804">Transcription</keyword>
<keyword evidence="6" id="KW-0678">Repressor</keyword>
<evidence type="ECO:0000256" key="10">
    <source>
        <dbReference type="ARBA" id="ARBA00023163"/>
    </source>
</evidence>
<comment type="caution">
    <text evidence="15">The sequence shown here is derived from an EMBL/GenBank/DDBJ whole genome shotgun (WGS) entry which is preliminary data.</text>
</comment>
<dbReference type="Pfam" id="PF02742">
    <property type="entry name" value="Fe_dep_repr_C"/>
    <property type="match status" value="1"/>
</dbReference>
<dbReference type="InterPro" id="IPR036388">
    <property type="entry name" value="WH-like_DNA-bd_sf"/>
</dbReference>
<comment type="similarity">
    <text evidence="2">Belongs to the DtxR/MntR family.</text>
</comment>
<proteinExistence type="inferred from homology"/>
<dbReference type="EMBL" id="QMFY01000025">
    <property type="protein sequence ID" value="RAV97874.1"/>
    <property type="molecule type" value="Genomic_DNA"/>
</dbReference>
<feature type="domain" description="HTH dtxR-type" evidence="14">
    <location>
        <begin position="1"/>
        <end position="63"/>
    </location>
</feature>
<keyword evidence="7" id="KW-0805">Transcription regulation</keyword>
<keyword evidence="8" id="KW-0238">DNA-binding</keyword>
<comment type="subcellular location">
    <subcellularLocation>
        <location evidence="1">Cytoplasm</location>
    </subcellularLocation>
</comment>
<organism evidence="15 16">
    <name type="scientific">Pseudochryseolinea flava</name>
    <dbReference type="NCBI Taxonomy" id="2059302"/>
    <lineage>
        <taxon>Bacteria</taxon>
        <taxon>Pseudomonadati</taxon>
        <taxon>Bacteroidota</taxon>
        <taxon>Cytophagia</taxon>
        <taxon>Cytophagales</taxon>
        <taxon>Fulvivirgaceae</taxon>
        <taxon>Pseudochryseolinea</taxon>
    </lineage>
</organism>
<evidence type="ECO:0000256" key="5">
    <source>
        <dbReference type="ARBA" id="ARBA00022490"/>
    </source>
</evidence>
<dbReference type="GO" id="GO:0046983">
    <property type="term" value="F:protein dimerization activity"/>
    <property type="evidence" value="ECO:0007669"/>
    <property type="project" value="InterPro"/>
</dbReference>
<dbReference type="InterPro" id="IPR036421">
    <property type="entry name" value="Fe_dep_repressor_sf"/>
</dbReference>
<dbReference type="GO" id="GO:0005737">
    <property type="term" value="C:cytoplasm"/>
    <property type="evidence" value="ECO:0007669"/>
    <property type="project" value="UniProtKB-SubCell"/>
</dbReference>
<evidence type="ECO:0000256" key="7">
    <source>
        <dbReference type="ARBA" id="ARBA00023015"/>
    </source>
</evidence>
<evidence type="ECO:0000313" key="15">
    <source>
        <dbReference type="EMBL" id="RAV97874.1"/>
    </source>
</evidence>
<accession>A0A364XUR3</accession>
<keyword evidence="9" id="KW-0010">Activator</keyword>
<evidence type="ECO:0000256" key="8">
    <source>
        <dbReference type="ARBA" id="ARBA00023125"/>
    </source>
</evidence>
<gene>
    <name evidence="15" type="ORF">DQQ10_26320</name>
</gene>
<keyword evidence="5" id="KW-0963">Cytoplasm</keyword>
<protein>
    <recommendedName>
        <fullName evidence="4">Transcriptional regulator MntR</fullName>
    </recommendedName>
    <alternativeName>
        <fullName evidence="13">Manganese transport regulator</fullName>
    </alternativeName>
</protein>
<evidence type="ECO:0000256" key="11">
    <source>
        <dbReference type="ARBA" id="ARBA00023211"/>
    </source>
</evidence>
<evidence type="ECO:0000259" key="14">
    <source>
        <dbReference type="PROSITE" id="PS50944"/>
    </source>
</evidence>
<evidence type="ECO:0000256" key="3">
    <source>
        <dbReference type="ARBA" id="ARBA00011738"/>
    </source>
</evidence>
<dbReference type="AlphaFoldDB" id="A0A364XUR3"/>
<dbReference type="PANTHER" id="PTHR33238:SF11">
    <property type="entry name" value="TRANSCRIPTIONAL REGULATOR MNTR"/>
    <property type="match status" value="1"/>
</dbReference>
<keyword evidence="16" id="KW-1185">Reference proteome</keyword>
<reference evidence="15 16" key="1">
    <citation type="submission" date="2018-06" db="EMBL/GenBank/DDBJ databases">
        <title>Chryseolinea flavus sp. nov., a member of the phylum Bacteroidetes isolated from soil.</title>
        <authorList>
            <person name="Li Y."/>
            <person name="Wang J."/>
        </authorList>
    </citation>
    <scope>NUCLEOTIDE SEQUENCE [LARGE SCALE GENOMIC DNA]</scope>
    <source>
        <strain evidence="15 16">SDU1-6</strain>
    </source>
</reference>
<comment type="subunit">
    <text evidence="3">Homodimer.</text>
</comment>